<sequence>MSQKRMDDLADLQNRLAICPSDIHTRCALASLLEELGQHEDALFHWKTVIAGDPNNLKAREGVTRCRQRTARPRQS</sequence>
<keyword evidence="2" id="KW-1185">Reference proteome</keyword>
<protein>
    <recommendedName>
        <fullName evidence="3">Tetratricopeptide repeat protein</fullName>
    </recommendedName>
</protein>
<evidence type="ECO:0008006" key="3">
    <source>
        <dbReference type="Google" id="ProtNLM"/>
    </source>
</evidence>
<evidence type="ECO:0000313" key="1">
    <source>
        <dbReference type="EMBL" id="ALA60144.1"/>
    </source>
</evidence>
<accession>A0A0K2GH18</accession>
<dbReference type="OrthoDB" id="9807492at2"/>
<dbReference type="RefSeq" id="WP_053381041.1">
    <property type="nucleotide sequence ID" value="NZ_CP011801.1"/>
</dbReference>
<reference evidence="1 2" key="1">
    <citation type="journal article" date="2015" name="Proc. Natl. Acad. Sci. U.S.A.">
        <title>Expanded metabolic versatility of ubiquitous nitrite-oxidizing bacteria from the genus Nitrospira.</title>
        <authorList>
            <person name="Koch H."/>
            <person name="Lucker S."/>
            <person name="Albertsen M."/>
            <person name="Kitzinger K."/>
            <person name="Herbold C."/>
            <person name="Spieck E."/>
            <person name="Nielsen P.H."/>
            <person name="Wagner M."/>
            <person name="Daims H."/>
        </authorList>
    </citation>
    <scope>NUCLEOTIDE SEQUENCE [LARGE SCALE GENOMIC DNA]</scope>
    <source>
        <strain evidence="1 2">NSP M-1</strain>
    </source>
</reference>
<dbReference type="EMBL" id="CP011801">
    <property type="protein sequence ID" value="ALA60144.1"/>
    <property type="molecule type" value="Genomic_DNA"/>
</dbReference>
<dbReference type="SUPFAM" id="SSF48452">
    <property type="entry name" value="TPR-like"/>
    <property type="match status" value="1"/>
</dbReference>
<proteinExistence type="predicted"/>
<dbReference type="Proteomes" id="UP000069205">
    <property type="component" value="Chromosome"/>
</dbReference>
<dbReference type="PATRIC" id="fig|42253.5.peg.3701"/>
<dbReference type="AlphaFoldDB" id="A0A0K2GH18"/>
<dbReference type="KEGG" id="nmv:NITMOv2_3753"/>
<dbReference type="STRING" id="42253.NITMOv2_3753"/>
<dbReference type="InterPro" id="IPR011990">
    <property type="entry name" value="TPR-like_helical_dom_sf"/>
</dbReference>
<evidence type="ECO:0000313" key="2">
    <source>
        <dbReference type="Proteomes" id="UP000069205"/>
    </source>
</evidence>
<organism evidence="1 2">
    <name type="scientific">Nitrospira moscoviensis</name>
    <dbReference type="NCBI Taxonomy" id="42253"/>
    <lineage>
        <taxon>Bacteria</taxon>
        <taxon>Pseudomonadati</taxon>
        <taxon>Nitrospirota</taxon>
        <taxon>Nitrospiria</taxon>
        <taxon>Nitrospirales</taxon>
        <taxon>Nitrospiraceae</taxon>
        <taxon>Nitrospira</taxon>
    </lineage>
</organism>
<name>A0A0K2GH18_NITMO</name>
<dbReference type="Gene3D" id="1.25.40.10">
    <property type="entry name" value="Tetratricopeptide repeat domain"/>
    <property type="match status" value="1"/>
</dbReference>
<gene>
    <name evidence="1" type="ORF">NITMOv2_3753</name>
</gene>